<evidence type="ECO:0000313" key="1">
    <source>
        <dbReference type="EMBL" id="STD00885.1"/>
    </source>
</evidence>
<gene>
    <name evidence="1" type="ORF">NCTC10588_01538</name>
</gene>
<reference evidence="1 2" key="1">
    <citation type="submission" date="2018-06" db="EMBL/GenBank/DDBJ databases">
        <authorList>
            <consortium name="Pathogen Informatics"/>
            <person name="Doyle S."/>
        </authorList>
    </citation>
    <scope>NUCLEOTIDE SEQUENCE [LARGE SCALE GENOMIC DNA]</scope>
    <source>
        <strain evidence="1 2">NCTC10588</strain>
    </source>
</reference>
<accession>A0A7Z7LV59</accession>
<comment type="caution">
    <text evidence="1">The sequence shown here is derived from an EMBL/GenBank/DDBJ whole genome shotgun (WGS) entry which is preliminary data.</text>
</comment>
<protein>
    <submittedName>
        <fullName evidence="1">Uncharacterized protein</fullName>
    </submittedName>
</protein>
<name>A0A7Z7LV59_9FLAO</name>
<dbReference type="AlphaFoldDB" id="A0A7Z7LV59"/>
<dbReference type="EMBL" id="UFYD01000001">
    <property type="protein sequence ID" value="STD00885.1"/>
    <property type="molecule type" value="Genomic_DNA"/>
</dbReference>
<organism evidence="1 2">
    <name type="scientific">Elizabethkingia anophelis</name>
    <dbReference type="NCBI Taxonomy" id="1117645"/>
    <lineage>
        <taxon>Bacteria</taxon>
        <taxon>Pseudomonadati</taxon>
        <taxon>Bacteroidota</taxon>
        <taxon>Flavobacteriia</taxon>
        <taxon>Flavobacteriales</taxon>
        <taxon>Weeksellaceae</taxon>
        <taxon>Elizabethkingia</taxon>
    </lineage>
</organism>
<evidence type="ECO:0000313" key="2">
    <source>
        <dbReference type="Proteomes" id="UP000254876"/>
    </source>
</evidence>
<proteinExistence type="predicted"/>
<sequence>MIYIKCAGAIFALSPAQPLYKNEKSVFYFIALSSPMPAKLSISSNFT</sequence>
<dbReference type="Proteomes" id="UP000254876">
    <property type="component" value="Unassembled WGS sequence"/>
</dbReference>